<evidence type="ECO:0000313" key="3">
    <source>
        <dbReference type="Proteomes" id="UP001472866"/>
    </source>
</evidence>
<organism evidence="2 3">
    <name type="scientific">Chloropicon roscoffensis</name>
    <dbReference type="NCBI Taxonomy" id="1461544"/>
    <lineage>
        <taxon>Eukaryota</taxon>
        <taxon>Viridiplantae</taxon>
        <taxon>Chlorophyta</taxon>
        <taxon>Chloropicophyceae</taxon>
        <taxon>Chloropicales</taxon>
        <taxon>Chloropicaceae</taxon>
        <taxon>Chloropicon</taxon>
    </lineage>
</organism>
<accession>A0AAX4PJB8</accession>
<gene>
    <name evidence="2" type="ORF">HKI87_14g75870</name>
</gene>
<keyword evidence="3" id="KW-1185">Reference proteome</keyword>
<feature type="compositionally biased region" description="Gly residues" evidence="1">
    <location>
        <begin position="57"/>
        <end position="77"/>
    </location>
</feature>
<evidence type="ECO:0008006" key="4">
    <source>
        <dbReference type="Google" id="ProtNLM"/>
    </source>
</evidence>
<feature type="compositionally biased region" description="Low complexity" evidence="1">
    <location>
        <begin position="1"/>
        <end position="17"/>
    </location>
</feature>
<evidence type="ECO:0000313" key="2">
    <source>
        <dbReference type="EMBL" id="WZN66024.1"/>
    </source>
</evidence>
<protein>
    <recommendedName>
        <fullName evidence="4">TLC domain-containing protein</fullName>
    </recommendedName>
</protein>
<reference evidence="2 3" key="1">
    <citation type="submission" date="2024-03" db="EMBL/GenBank/DDBJ databases">
        <title>Complete genome sequence of the green alga Chloropicon roscoffensis RCC1871.</title>
        <authorList>
            <person name="Lemieux C."/>
            <person name="Pombert J.-F."/>
            <person name="Otis C."/>
            <person name="Turmel M."/>
        </authorList>
    </citation>
    <scope>NUCLEOTIDE SEQUENCE [LARGE SCALE GENOMIC DNA]</scope>
    <source>
        <strain evidence="2 3">RCC1871</strain>
    </source>
</reference>
<feature type="region of interest" description="Disordered" evidence="1">
    <location>
        <begin position="1"/>
        <end position="81"/>
    </location>
</feature>
<proteinExistence type="predicted"/>
<sequence length="405" mass="43325">MSDQGLLSGLRLAGSRSCARTRVTVPSRDPVVKRPATRATRQGGRGGSRAPRALAHGHGGPGSGGGTGSGNREGGGGEGDEHRHERAFLVGLGALGIASLLTEHKRDTAHAADVSDAVDIGLWLNQICSAVKGRGRLEITPPASSRNAEGITGGSRSNLLVGKGSAVASVAFMWKTLLCWCTEDVELASTATDLGFLSFTGVFSLFAITEEFRNTRTFLLQACLSHIFLETVFEWGVLKMLEPEAKRRISWDMVIHHIGSLATGIYCTRVGGAFCTGDFLKQGARLACTEVTTGFPVAFKAAVKSRRFKGKRRAFFAVTMPVAFVWRSLYTLDVLKSFLRTVEECGGRKAIPSKWLGVTCFGSVVGCNMYWTARILSGVVRTLTGRGKLGPKKGKKKEEGEGKGE</sequence>
<name>A0AAX4PJB8_9CHLO</name>
<dbReference type="AlphaFoldDB" id="A0AAX4PJB8"/>
<evidence type="ECO:0000256" key="1">
    <source>
        <dbReference type="SAM" id="MobiDB-lite"/>
    </source>
</evidence>
<dbReference type="EMBL" id="CP151514">
    <property type="protein sequence ID" value="WZN66024.1"/>
    <property type="molecule type" value="Genomic_DNA"/>
</dbReference>
<dbReference type="Proteomes" id="UP001472866">
    <property type="component" value="Chromosome 14"/>
</dbReference>